<dbReference type="RefSeq" id="WP_189394868.1">
    <property type="nucleotide sequence ID" value="NZ_BMWY01000001.1"/>
</dbReference>
<evidence type="ECO:0000256" key="1">
    <source>
        <dbReference type="ARBA" id="ARBA00023172"/>
    </source>
</evidence>
<evidence type="ECO:0000259" key="2">
    <source>
        <dbReference type="Pfam" id="PF13936"/>
    </source>
</evidence>
<name>A0ABQ3BJZ7_9FLAO</name>
<dbReference type="NCBIfam" id="NF033563">
    <property type="entry name" value="transpos_IS30"/>
    <property type="match status" value="1"/>
</dbReference>
<sequence>MKTKKYKRLTFKERVIIQTLMEENKSKAFIAKKLKRSRSTITRQINKWVIDSDDKYDATLANWLAKDDYLNKRNLDKINTYKRLKFFVYKGLLEGWSPDQISERLKDKYPNDPEMSISYEAIYMHIYRHRQASLNKKLIKLLPYQKSQRRRVNAKTKRGTKIKDIINIKERPKHIEDRQEIGHWEGDLVIGKGQKSAIGTIVERKSRFVCIIKLKDRKSTTVTNQFAKILKGFNQNLIKI</sequence>
<dbReference type="InterPro" id="IPR053392">
    <property type="entry name" value="Transposase_IS30-like"/>
</dbReference>
<keyword evidence="1" id="KW-0233">DNA recombination</keyword>
<dbReference type="PANTHER" id="PTHR10948">
    <property type="entry name" value="TRANSPOSASE"/>
    <property type="match status" value="1"/>
</dbReference>
<evidence type="ECO:0000313" key="3">
    <source>
        <dbReference type="EMBL" id="GGZ47419.1"/>
    </source>
</evidence>
<evidence type="ECO:0000313" key="4">
    <source>
        <dbReference type="Proteomes" id="UP000615593"/>
    </source>
</evidence>
<dbReference type="PANTHER" id="PTHR10948:SF23">
    <property type="entry name" value="TRANSPOSASE INSI FOR INSERTION SEQUENCE ELEMENT IS30A-RELATED"/>
    <property type="match status" value="1"/>
</dbReference>
<reference evidence="4" key="1">
    <citation type="journal article" date="2019" name="Int. J. Syst. Evol. Microbiol.">
        <title>The Global Catalogue of Microorganisms (GCM) 10K type strain sequencing project: providing services to taxonomists for standard genome sequencing and annotation.</title>
        <authorList>
            <consortium name="The Broad Institute Genomics Platform"/>
            <consortium name="The Broad Institute Genome Sequencing Center for Infectious Disease"/>
            <person name="Wu L."/>
            <person name="Ma J."/>
        </authorList>
    </citation>
    <scope>NUCLEOTIDE SEQUENCE [LARGE SCALE GENOMIC DNA]</scope>
    <source>
        <strain evidence="4">KCTC 12708</strain>
    </source>
</reference>
<comment type="caution">
    <text evidence="3">The sequence shown here is derived from an EMBL/GenBank/DDBJ whole genome shotgun (WGS) entry which is preliminary data.</text>
</comment>
<accession>A0ABQ3BJZ7</accession>
<dbReference type="EMBL" id="BMWY01000001">
    <property type="protein sequence ID" value="GGZ47419.1"/>
    <property type="molecule type" value="Genomic_DNA"/>
</dbReference>
<dbReference type="Proteomes" id="UP000615593">
    <property type="component" value="Unassembled WGS sequence"/>
</dbReference>
<protein>
    <recommendedName>
        <fullName evidence="2">Transposase IS30-like HTH domain-containing protein</fullName>
    </recommendedName>
</protein>
<organism evidence="3 4">
    <name type="scientific">Mesonia mobilis</name>
    <dbReference type="NCBI Taxonomy" id="369791"/>
    <lineage>
        <taxon>Bacteria</taxon>
        <taxon>Pseudomonadati</taxon>
        <taxon>Bacteroidota</taxon>
        <taxon>Flavobacteriia</taxon>
        <taxon>Flavobacteriales</taxon>
        <taxon>Flavobacteriaceae</taxon>
        <taxon>Mesonia</taxon>
    </lineage>
</organism>
<dbReference type="Pfam" id="PF13936">
    <property type="entry name" value="HTH_38"/>
    <property type="match status" value="1"/>
</dbReference>
<keyword evidence="4" id="KW-1185">Reference proteome</keyword>
<dbReference type="InterPro" id="IPR025246">
    <property type="entry name" value="IS30-like_HTH"/>
</dbReference>
<feature type="domain" description="Transposase IS30-like HTH" evidence="2">
    <location>
        <begin position="5"/>
        <end position="45"/>
    </location>
</feature>
<proteinExistence type="predicted"/>
<gene>
    <name evidence="3" type="ORF">GCM10008088_06240</name>
</gene>
<dbReference type="InterPro" id="IPR051917">
    <property type="entry name" value="Transposase-Integrase"/>
</dbReference>